<dbReference type="OrthoDB" id="2611042at2759"/>
<gene>
    <name evidence="2" type="ORF">EV702DRAFT_1205805</name>
</gene>
<keyword evidence="3" id="KW-1185">Reference proteome</keyword>
<dbReference type="AlphaFoldDB" id="A0A9P6ZH68"/>
<reference evidence="2" key="1">
    <citation type="journal article" date="2020" name="New Phytol.">
        <title>Comparative genomics reveals dynamic genome evolution in host specialist ectomycorrhizal fungi.</title>
        <authorList>
            <person name="Lofgren L.A."/>
            <person name="Nguyen N.H."/>
            <person name="Vilgalys R."/>
            <person name="Ruytinx J."/>
            <person name="Liao H.L."/>
            <person name="Branco S."/>
            <person name="Kuo A."/>
            <person name="LaButti K."/>
            <person name="Lipzen A."/>
            <person name="Andreopoulos W."/>
            <person name="Pangilinan J."/>
            <person name="Riley R."/>
            <person name="Hundley H."/>
            <person name="Na H."/>
            <person name="Barry K."/>
            <person name="Grigoriev I.V."/>
            <person name="Stajich J.E."/>
            <person name="Kennedy P.G."/>
        </authorList>
    </citation>
    <scope>NUCLEOTIDE SEQUENCE</scope>
    <source>
        <strain evidence="2">DOB743</strain>
    </source>
</reference>
<feature type="region of interest" description="Disordered" evidence="1">
    <location>
        <begin position="52"/>
        <end position="89"/>
    </location>
</feature>
<protein>
    <submittedName>
        <fullName evidence="2">Uncharacterized protein</fullName>
    </submittedName>
</protein>
<feature type="compositionally biased region" description="Polar residues" evidence="1">
    <location>
        <begin position="63"/>
        <end position="72"/>
    </location>
</feature>
<comment type="caution">
    <text evidence="2">The sequence shown here is derived from an EMBL/GenBank/DDBJ whole genome shotgun (WGS) entry which is preliminary data.</text>
</comment>
<dbReference type="Proteomes" id="UP000714275">
    <property type="component" value="Unassembled WGS sequence"/>
</dbReference>
<name>A0A9P6ZH68_9AGAM</name>
<accession>A0A9P6ZH68</accession>
<dbReference type="EMBL" id="JABBWD010000176">
    <property type="protein sequence ID" value="KAG1763133.1"/>
    <property type="molecule type" value="Genomic_DNA"/>
</dbReference>
<evidence type="ECO:0000313" key="3">
    <source>
        <dbReference type="Proteomes" id="UP000714275"/>
    </source>
</evidence>
<evidence type="ECO:0000256" key="1">
    <source>
        <dbReference type="SAM" id="MobiDB-lite"/>
    </source>
</evidence>
<feature type="compositionally biased region" description="Low complexity" evidence="1">
    <location>
        <begin position="52"/>
        <end position="62"/>
    </location>
</feature>
<organism evidence="2 3">
    <name type="scientific">Suillus placidus</name>
    <dbReference type="NCBI Taxonomy" id="48579"/>
    <lineage>
        <taxon>Eukaryota</taxon>
        <taxon>Fungi</taxon>
        <taxon>Dikarya</taxon>
        <taxon>Basidiomycota</taxon>
        <taxon>Agaricomycotina</taxon>
        <taxon>Agaricomycetes</taxon>
        <taxon>Agaricomycetidae</taxon>
        <taxon>Boletales</taxon>
        <taxon>Suillineae</taxon>
        <taxon>Suillaceae</taxon>
        <taxon>Suillus</taxon>
    </lineage>
</organism>
<feature type="compositionally biased region" description="Low complexity" evidence="1">
    <location>
        <begin position="73"/>
        <end position="85"/>
    </location>
</feature>
<proteinExistence type="predicted"/>
<sequence length="241" mass="26802">MSDYDHYPTTQPSWIEDMMAHVQADRLSKFSTCGSGDDVSIYWEPELSSLTDPFTTDSPTDTILPSPSSFKNLPTLPSSPTGSPSAKHRMQQLGDTDVSHEIESSVSINVPVNEEKRSRMLHTRHQGTALEQSQTVKQLSNDDIAGVRIGQPDEQKENIIVQSEAGRVGAVRARAFGTTWARQTCKRKIEDDKVSPNPAPVVARKRICREKTGTDWQTVLDITEYGEERSRSQVDNMKAGI</sequence>
<evidence type="ECO:0000313" key="2">
    <source>
        <dbReference type="EMBL" id="KAG1763133.1"/>
    </source>
</evidence>